<accession>A0A1I2NSM2</accession>
<gene>
    <name evidence="2" type="ORF">SAMN04488033_1241</name>
</gene>
<dbReference type="Proteomes" id="UP000199116">
    <property type="component" value="Unassembled WGS sequence"/>
</dbReference>
<feature type="non-terminal residue" evidence="2">
    <location>
        <position position="1"/>
    </location>
</feature>
<feature type="domain" description="Group II intron maturase-specific" evidence="1">
    <location>
        <begin position="2"/>
        <end position="65"/>
    </location>
</feature>
<keyword evidence="3" id="KW-1185">Reference proteome</keyword>
<evidence type="ECO:0000259" key="1">
    <source>
        <dbReference type="Pfam" id="PF08388"/>
    </source>
</evidence>
<sequence>TKGQSIAFYIKELNPLLRGFANYFRIGLTKKLFQDLLSWIRRRLRMMVMKSWKSWKPLHRQLRRMGYKGNFLKISVTRWRNSSTNLIHYALPNKYFSELGLYAMDTVEGNTLHQYYQTVLNKI</sequence>
<dbReference type="RefSeq" id="WP_317040676.1">
    <property type="nucleotide sequence ID" value="NZ_FOOH01000024.1"/>
</dbReference>
<reference evidence="3" key="1">
    <citation type="submission" date="2016-10" db="EMBL/GenBank/DDBJ databases">
        <authorList>
            <person name="Varghese N."/>
            <person name="Submissions S."/>
        </authorList>
    </citation>
    <scope>NUCLEOTIDE SEQUENCE [LARGE SCALE GENOMIC DNA]</scope>
    <source>
        <strain evidence="3">DSM 23515</strain>
    </source>
</reference>
<organism evidence="2 3">
    <name type="scientific">Salegentibacter agarivorans</name>
    <dbReference type="NCBI Taxonomy" id="345907"/>
    <lineage>
        <taxon>Bacteria</taxon>
        <taxon>Pseudomonadati</taxon>
        <taxon>Bacteroidota</taxon>
        <taxon>Flavobacteriia</taxon>
        <taxon>Flavobacteriales</taxon>
        <taxon>Flavobacteriaceae</taxon>
        <taxon>Salegentibacter</taxon>
    </lineage>
</organism>
<dbReference type="InterPro" id="IPR013597">
    <property type="entry name" value="Mat_intron_G2"/>
</dbReference>
<name>A0A1I2NSM2_9FLAO</name>
<evidence type="ECO:0000313" key="2">
    <source>
        <dbReference type="EMBL" id="SFG05739.1"/>
    </source>
</evidence>
<proteinExistence type="predicted"/>
<protein>
    <submittedName>
        <fullName evidence="2">Group II intron, maturase-specific domain</fullName>
    </submittedName>
</protein>
<dbReference type="AlphaFoldDB" id="A0A1I2NSM2"/>
<dbReference type="Pfam" id="PF08388">
    <property type="entry name" value="GIIM"/>
    <property type="match status" value="1"/>
</dbReference>
<evidence type="ECO:0000313" key="3">
    <source>
        <dbReference type="Proteomes" id="UP000199116"/>
    </source>
</evidence>
<dbReference type="EMBL" id="FOOH01000024">
    <property type="protein sequence ID" value="SFG05739.1"/>
    <property type="molecule type" value="Genomic_DNA"/>
</dbReference>